<evidence type="ECO:0000256" key="4">
    <source>
        <dbReference type="ARBA" id="ARBA00022827"/>
    </source>
</evidence>
<dbReference type="PANTHER" id="PTHR11552:SF147">
    <property type="entry name" value="CHOLINE DEHYDROGENASE, MITOCHONDRIAL"/>
    <property type="match status" value="1"/>
</dbReference>
<dbReference type="RefSeq" id="WP_197040465.1">
    <property type="nucleotide sequence ID" value="NZ_BAAAUZ010000002.1"/>
</dbReference>
<dbReference type="Gene3D" id="3.50.50.60">
    <property type="entry name" value="FAD/NAD(P)-binding domain"/>
    <property type="match status" value="1"/>
</dbReference>
<dbReference type="GO" id="GO:0050660">
    <property type="term" value="F:flavin adenine dinucleotide binding"/>
    <property type="evidence" value="ECO:0007669"/>
    <property type="project" value="InterPro"/>
</dbReference>
<dbReference type="EMBL" id="BSFQ01000005">
    <property type="protein sequence ID" value="GLL10545.1"/>
    <property type="molecule type" value="Genomic_DNA"/>
</dbReference>
<reference evidence="10" key="1">
    <citation type="journal article" date="2014" name="Int. J. Syst. Evol. Microbiol.">
        <title>Complete genome sequence of Corynebacterium casei LMG S-19264T (=DSM 44701T), isolated from a smear-ripened cheese.</title>
        <authorList>
            <consortium name="US DOE Joint Genome Institute (JGI-PGF)"/>
            <person name="Walter F."/>
            <person name="Albersmeier A."/>
            <person name="Kalinowski J."/>
            <person name="Ruckert C."/>
        </authorList>
    </citation>
    <scope>NUCLEOTIDE SEQUENCE</scope>
    <source>
        <strain evidence="10">VKM Ac-1069</strain>
    </source>
</reference>
<dbReference type="InterPro" id="IPR036188">
    <property type="entry name" value="FAD/NAD-bd_sf"/>
</dbReference>
<keyword evidence="4 6" id="KW-0274">FAD</keyword>
<feature type="active site" description="Proton acceptor" evidence="5">
    <location>
        <position position="517"/>
    </location>
</feature>
<dbReference type="GO" id="GO:0016614">
    <property type="term" value="F:oxidoreductase activity, acting on CH-OH group of donors"/>
    <property type="evidence" value="ECO:0007669"/>
    <property type="project" value="InterPro"/>
</dbReference>
<accession>A0A9W6L0H7</accession>
<comment type="similarity">
    <text evidence="2 7">Belongs to the GMC oxidoreductase family.</text>
</comment>
<evidence type="ECO:0000256" key="2">
    <source>
        <dbReference type="ARBA" id="ARBA00010790"/>
    </source>
</evidence>
<evidence type="ECO:0000256" key="7">
    <source>
        <dbReference type="RuleBase" id="RU003968"/>
    </source>
</evidence>
<dbReference type="InterPro" id="IPR007867">
    <property type="entry name" value="GMC_OxRtase_C"/>
</dbReference>
<protein>
    <submittedName>
        <fullName evidence="10">Choline dehydrogenase</fullName>
    </submittedName>
</protein>
<feature type="domain" description="Glucose-methanol-choline oxidoreductase N-terminal" evidence="8">
    <location>
        <begin position="79"/>
        <end position="102"/>
    </location>
</feature>
<evidence type="ECO:0000313" key="10">
    <source>
        <dbReference type="EMBL" id="GLL10545.1"/>
    </source>
</evidence>
<evidence type="ECO:0000256" key="1">
    <source>
        <dbReference type="ARBA" id="ARBA00001974"/>
    </source>
</evidence>
<reference evidence="10" key="2">
    <citation type="submission" date="2023-01" db="EMBL/GenBank/DDBJ databases">
        <authorList>
            <person name="Sun Q."/>
            <person name="Evtushenko L."/>
        </authorList>
    </citation>
    <scope>NUCLEOTIDE SEQUENCE</scope>
    <source>
        <strain evidence="10">VKM Ac-1069</strain>
    </source>
</reference>
<dbReference type="InterPro" id="IPR000172">
    <property type="entry name" value="GMC_OxRdtase_N"/>
</dbReference>
<keyword evidence="11" id="KW-1185">Reference proteome</keyword>
<dbReference type="Pfam" id="PF05199">
    <property type="entry name" value="GMC_oxred_C"/>
    <property type="match status" value="1"/>
</dbReference>
<dbReference type="InterPro" id="IPR012132">
    <property type="entry name" value="GMC_OxRdtase"/>
</dbReference>
<comment type="cofactor">
    <cofactor evidence="1 6">
        <name>FAD</name>
        <dbReference type="ChEBI" id="CHEBI:57692"/>
    </cofactor>
</comment>
<feature type="binding site" evidence="6">
    <location>
        <begin position="89"/>
        <end position="92"/>
    </location>
    <ligand>
        <name>FAD</name>
        <dbReference type="ChEBI" id="CHEBI:57692"/>
    </ligand>
</feature>
<feature type="binding site" evidence="6">
    <location>
        <position position="81"/>
    </location>
    <ligand>
        <name>FAD</name>
        <dbReference type="ChEBI" id="CHEBI:57692"/>
    </ligand>
</feature>
<evidence type="ECO:0000256" key="5">
    <source>
        <dbReference type="PIRSR" id="PIRSR000137-1"/>
    </source>
</evidence>
<comment type="caution">
    <text evidence="10">The sequence shown here is derived from an EMBL/GenBank/DDBJ whole genome shotgun (WGS) entry which is preliminary data.</text>
</comment>
<dbReference type="Pfam" id="PF00732">
    <property type="entry name" value="GMC_oxred_N"/>
    <property type="match status" value="1"/>
</dbReference>
<dbReference type="PANTHER" id="PTHR11552">
    <property type="entry name" value="GLUCOSE-METHANOL-CHOLINE GMC OXIDOREDUCTASE"/>
    <property type="match status" value="1"/>
</dbReference>
<gene>
    <name evidence="10" type="ORF">GCM10017577_16850</name>
</gene>
<feature type="active site" description="Proton donor" evidence="5">
    <location>
        <position position="475"/>
    </location>
</feature>
<evidence type="ECO:0000259" key="9">
    <source>
        <dbReference type="PROSITE" id="PS00624"/>
    </source>
</evidence>
<evidence type="ECO:0000256" key="3">
    <source>
        <dbReference type="ARBA" id="ARBA00022630"/>
    </source>
</evidence>
<evidence type="ECO:0000313" key="11">
    <source>
        <dbReference type="Proteomes" id="UP001143463"/>
    </source>
</evidence>
<feature type="domain" description="Glucose-methanol-choline oxidoreductase N-terminal" evidence="9">
    <location>
        <begin position="252"/>
        <end position="266"/>
    </location>
</feature>
<dbReference type="SUPFAM" id="SSF51905">
    <property type="entry name" value="FAD/NAD(P)-binding domain"/>
    <property type="match status" value="1"/>
</dbReference>
<proteinExistence type="inferred from homology"/>
<dbReference type="PROSITE" id="PS00624">
    <property type="entry name" value="GMC_OXRED_2"/>
    <property type="match status" value="1"/>
</dbReference>
<evidence type="ECO:0000256" key="6">
    <source>
        <dbReference type="PIRSR" id="PIRSR000137-2"/>
    </source>
</evidence>
<evidence type="ECO:0000259" key="8">
    <source>
        <dbReference type="PROSITE" id="PS00623"/>
    </source>
</evidence>
<dbReference type="PIRSF" id="PIRSF000137">
    <property type="entry name" value="Alcohol_oxidase"/>
    <property type="match status" value="1"/>
</dbReference>
<dbReference type="PROSITE" id="PS00623">
    <property type="entry name" value="GMC_OXRED_1"/>
    <property type="match status" value="1"/>
</dbReference>
<dbReference type="Proteomes" id="UP001143463">
    <property type="component" value="Unassembled WGS sequence"/>
</dbReference>
<organism evidence="10 11">
    <name type="scientific">Pseudonocardia halophobica</name>
    <dbReference type="NCBI Taxonomy" id="29401"/>
    <lineage>
        <taxon>Bacteria</taxon>
        <taxon>Bacillati</taxon>
        <taxon>Actinomycetota</taxon>
        <taxon>Actinomycetes</taxon>
        <taxon>Pseudonocardiales</taxon>
        <taxon>Pseudonocardiaceae</taxon>
        <taxon>Pseudonocardia</taxon>
    </lineage>
</organism>
<dbReference type="AlphaFoldDB" id="A0A9W6L0H7"/>
<sequence length="537" mass="57451">MSVFDYVVVGAGSAGCVLANRLSESPDTTVLVLEAGGWDYSPFLHVPVGMRQIRASTSWQYPAEPDPSRTGPPSVWKGGKVVGGSSSVNGQVWTRGAPADFDAWAAEGATGWDYESVLPYFKRAETFSGGGDHYRGADGPLHVSHSRMHHPLTDAFVEAAQEAGHPLNPDYNGKGPHGVGHVQVSQRRGLRHSTARAYLGPARRRRNLTVETHALATRIRFSGGRATGIEYRTRRGAHEIVEARREVIVAGGAFESPKLLQLSGIGPADELRALGIDVLQDSPGVGRNLQEHPTLRMVFGVTVPTLNMQLNLPGVVRGGADFVLRGRGAATAPPTHAFVFGDLDGDTAKPDYELYFAPFGIMTIERKRGPQLMNGIVVPMKEPAISVGVEACHPRAQGTVSLRSTDPDVAPNVSHQLLTPEDLRTLVLASRAARAITEAPAFRDFVTAELAPGPSVQTDAEWEEWVRAKSGALYHPIGTCRMGSDPEAVVDPQLRVNGVEGLRVVDASVMPSLIAGHTNAAAIMIGERAADLIRAGR</sequence>
<dbReference type="Gene3D" id="3.30.560.10">
    <property type="entry name" value="Glucose Oxidase, domain 3"/>
    <property type="match status" value="1"/>
</dbReference>
<name>A0A9W6L0H7_9PSEU</name>
<dbReference type="SUPFAM" id="SSF54373">
    <property type="entry name" value="FAD-linked reductases, C-terminal domain"/>
    <property type="match status" value="1"/>
</dbReference>
<keyword evidence="3 7" id="KW-0285">Flavoprotein</keyword>